<accession>A0A1I4B0I8</accession>
<sequence length="39" mass="4720">MISINFHSNFMKHNKVLQKNDLRESNSNRQRTKHDNSLH</sequence>
<proteinExistence type="predicted"/>
<organism evidence="2 3">
    <name type="scientific">Candidatus Pantoea symbiotica</name>
    <dbReference type="NCBI Taxonomy" id="1884370"/>
    <lineage>
        <taxon>Bacteria</taxon>
        <taxon>Pseudomonadati</taxon>
        <taxon>Pseudomonadota</taxon>
        <taxon>Gammaproteobacteria</taxon>
        <taxon>Enterobacterales</taxon>
        <taxon>Erwiniaceae</taxon>
        <taxon>Pantoea</taxon>
    </lineage>
</organism>
<name>A0A1I4B0I8_9GAMM</name>
<dbReference type="EMBL" id="FOSD01000008">
    <property type="protein sequence ID" value="SFK61366.1"/>
    <property type="molecule type" value="Genomic_DNA"/>
</dbReference>
<evidence type="ECO:0000313" key="3">
    <source>
        <dbReference type="Proteomes" id="UP000198841"/>
    </source>
</evidence>
<protein>
    <submittedName>
        <fullName evidence="2">Uncharacterized protein</fullName>
    </submittedName>
</protein>
<comment type="caution">
    <text evidence="2">The sequence shown here is derived from an EMBL/GenBank/DDBJ whole genome shotgun (WGS) entry which is preliminary data.</text>
</comment>
<evidence type="ECO:0000256" key="1">
    <source>
        <dbReference type="SAM" id="MobiDB-lite"/>
    </source>
</evidence>
<dbReference type="Proteomes" id="UP000198841">
    <property type="component" value="Unassembled WGS sequence"/>
</dbReference>
<gene>
    <name evidence="2" type="ORF">SAMN05518863_108200</name>
</gene>
<keyword evidence="3" id="KW-1185">Reference proteome</keyword>
<feature type="region of interest" description="Disordered" evidence="1">
    <location>
        <begin position="15"/>
        <end position="39"/>
    </location>
</feature>
<evidence type="ECO:0000313" key="2">
    <source>
        <dbReference type="EMBL" id="SFK61366.1"/>
    </source>
</evidence>
<reference evidence="2 3" key="1">
    <citation type="submission" date="2016-10" db="EMBL/GenBank/DDBJ databases">
        <authorList>
            <person name="Varghese N."/>
            <person name="Submissions S."/>
        </authorList>
    </citation>
    <scope>NUCLEOTIDE SEQUENCE [LARGE SCALE GENOMIC DNA]</scope>
    <source>
        <strain evidence="2 3">YR512</strain>
    </source>
</reference>